<sequence>MASAESIPKTMSGILIEAPGGVEALHWKEDLPVPELKEGEVLIKNEYIGVNYIDTYFRTGLYKAALPLVTGKEAAGTVAAAHPSVTALRPGDRVAYLDDHAYAQYAAVAAIKVLPLPEQLTTLQAAASLLQGLTALTFVREAAGLGPAAHLGVAPGRPWALVHAAAGGVGTQLCQMLAALGAQVIGTAGGPEKMAAARRNGAQWVIDSRGGDDLVAKVKEITGGHGADVIFDGVGKATFEADLELIARKGTLISFGNASGPVPPVDVLRLGPKNIKLMRPVVFNYLVEQEERDKYSKELFDLLATGKVEVKVHEVYPLKEVGRAHTDLESRKTSGKLVLKV</sequence>
<dbReference type="Gene3D" id="3.90.180.10">
    <property type="entry name" value="Medium-chain alcohol dehydrogenases, catalytic domain"/>
    <property type="match status" value="1"/>
</dbReference>
<dbReference type="SMART" id="SM00829">
    <property type="entry name" value="PKS_ER"/>
    <property type="match status" value="1"/>
</dbReference>
<protein>
    <recommendedName>
        <fullName evidence="4">Probable quinone oxidoreductase</fullName>
    </recommendedName>
    <alternativeName>
        <fullName evidence="3">NADPH:quinone reductase</fullName>
    </alternativeName>
</protein>
<keyword evidence="7" id="KW-1185">Reference proteome</keyword>
<dbReference type="AlphaFoldDB" id="A0AA38RMG5"/>
<comment type="caution">
    <text evidence="6">The sequence shown here is derived from an EMBL/GenBank/DDBJ whole genome shotgun (WGS) entry which is preliminary data.</text>
</comment>
<organism evidence="6 7">
    <name type="scientific">Pleurostoma richardsiae</name>
    <dbReference type="NCBI Taxonomy" id="41990"/>
    <lineage>
        <taxon>Eukaryota</taxon>
        <taxon>Fungi</taxon>
        <taxon>Dikarya</taxon>
        <taxon>Ascomycota</taxon>
        <taxon>Pezizomycotina</taxon>
        <taxon>Sordariomycetes</taxon>
        <taxon>Sordariomycetidae</taxon>
        <taxon>Calosphaeriales</taxon>
        <taxon>Pleurostomataceae</taxon>
        <taxon>Pleurostoma</taxon>
    </lineage>
</organism>
<dbReference type="GO" id="GO:0005829">
    <property type="term" value="C:cytosol"/>
    <property type="evidence" value="ECO:0007669"/>
    <property type="project" value="TreeGrafter"/>
</dbReference>
<evidence type="ECO:0000256" key="3">
    <source>
        <dbReference type="ARBA" id="ARBA00043088"/>
    </source>
</evidence>
<dbReference type="EMBL" id="JANBVO010000007">
    <property type="protein sequence ID" value="KAJ9150820.1"/>
    <property type="molecule type" value="Genomic_DNA"/>
</dbReference>
<proteinExistence type="predicted"/>
<keyword evidence="2" id="KW-0560">Oxidoreductase</keyword>
<dbReference type="InterPro" id="IPR020843">
    <property type="entry name" value="ER"/>
</dbReference>
<dbReference type="PANTHER" id="PTHR48106">
    <property type="entry name" value="QUINONE OXIDOREDUCTASE PIG3-RELATED"/>
    <property type="match status" value="1"/>
</dbReference>
<dbReference type="InterPro" id="IPR011032">
    <property type="entry name" value="GroES-like_sf"/>
</dbReference>
<dbReference type="InterPro" id="IPR013149">
    <property type="entry name" value="ADH-like_C"/>
</dbReference>
<reference evidence="6" key="1">
    <citation type="submission" date="2022-07" db="EMBL/GenBank/DDBJ databases">
        <title>Fungi with potential for degradation of polypropylene.</title>
        <authorList>
            <person name="Gostincar C."/>
        </authorList>
    </citation>
    <scope>NUCLEOTIDE SEQUENCE</scope>
    <source>
        <strain evidence="6">EXF-13308</strain>
    </source>
</reference>
<dbReference type="GO" id="GO:0003960">
    <property type="term" value="F:quinone reductase (NADPH) activity"/>
    <property type="evidence" value="ECO:0007669"/>
    <property type="project" value="InterPro"/>
</dbReference>
<evidence type="ECO:0000256" key="2">
    <source>
        <dbReference type="ARBA" id="ARBA00023002"/>
    </source>
</evidence>
<dbReference type="CDD" id="cd05286">
    <property type="entry name" value="QOR2"/>
    <property type="match status" value="1"/>
</dbReference>
<dbReference type="GO" id="GO:0070402">
    <property type="term" value="F:NADPH binding"/>
    <property type="evidence" value="ECO:0007669"/>
    <property type="project" value="TreeGrafter"/>
</dbReference>
<name>A0AA38RMG5_9PEZI</name>
<dbReference type="InterPro" id="IPR036291">
    <property type="entry name" value="NAD(P)-bd_dom_sf"/>
</dbReference>
<dbReference type="SUPFAM" id="SSF50129">
    <property type="entry name" value="GroES-like"/>
    <property type="match status" value="1"/>
</dbReference>
<evidence type="ECO:0000256" key="4">
    <source>
        <dbReference type="ARBA" id="ARBA00070796"/>
    </source>
</evidence>
<evidence type="ECO:0000313" key="7">
    <source>
        <dbReference type="Proteomes" id="UP001174694"/>
    </source>
</evidence>
<dbReference type="Proteomes" id="UP001174694">
    <property type="component" value="Unassembled WGS sequence"/>
</dbReference>
<evidence type="ECO:0000256" key="1">
    <source>
        <dbReference type="ARBA" id="ARBA00022857"/>
    </source>
</evidence>
<dbReference type="Pfam" id="PF08240">
    <property type="entry name" value="ADH_N"/>
    <property type="match status" value="1"/>
</dbReference>
<dbReference type="GO" id="GO:0035925">
    <property type="term" value="F:mRNA 3'-UTR AU-rich region binding"/>
    <property type="evidence" value="ECO:0007669"/>
    <property type="project" value="TreeGrafter"/>
</dbReference>
<gene>
    <name evidence="6" type="ORF">NKR23_g3457</name>
</gene>
<evidence type="ECO:0000313" key="6">
    <source>
        <dbReference type="EMBL" id="KAJ9150820.1"/>
    </source>
</evidence>
<dbReference type="PANTHER" id="PTHR48106:SF13">
    <property type="entry name" value="QUINONE OXIDOREDUCTASE-RELATED"/>
    <property type="match status" value="1"/>
</dbReference>
<dbReference type="Pfam" id="PF00107">
    <property type="entry name" value="ADH_zinc_N"/>
    <property type="match status" value="1"/>
</dbReference>
<dbReference type="InterPro" id="IPR013154">
    <property type="entry name" value="ADH-like_N"/>
</dbReference>
<feature type="domain" description="Enoyl reductase (ER)" evidence="5">
    <location>
        <begin position="20"/>
        <end position="339"/>
    </location>
</feature>
<dbReference type="InterPro" id="IPR047618">
    <property type="entry name" value="QOR-like"/>
</dbReference>
<evidence type="ECO:0000259" key="5">
    <source>
        <dbReference type="SMART" id="SM00829"/>
    </source>
</evidence>
<dbReference type="Gene3D" id="3.40.50.720">
    <property type="entry name" value="NAD(P)-binding Rossmann-like Domain"/>
    <property type="match status" value="1"/>
</dbReference>
<accession>A0AA38RMG5</accession>
<keyword evidence="1" id="KW-0521">NADP</keyword>
<dbReference type="FunFam" id="3.40.50.720:FF:000053">
    <property type="entry name" value="Quinone oxidoreductase 1"/>
    <property type="match status" value="1"/>
</dbReference>
<dbReference type="SUPFAM" id="SSF51735">
    <property type="entry name" value="NAD(P)-binding Rossmann-fold domains"/>
    <property type="match status" value="1"/>
</dbReference>